<dbReference type="GO" id="GO:0006508">
    <property type="term" value="P:proteolysis"/>
    <property type="evidence" value="ECO:0007669"/>
    <property type="project" value="UniProtKB-KW"/>
</dbReference>
<dbReference type="InterPro" id="IPR012340">
    <property type="entry name" value="NA-bd_OB-fold"/>
</dbReference>
<organism evidence="7 8">
    <name type="scientific">Klugiella xanthotipulae</name>
    <dbReference type="NCBI Taxonomy" id="244735"/>
    <lineage>
        <taxon>Bacteria</taxon>
        <taxon>Bacillati</taxon>
        <taxon>Actinomycetota</taxon>
        <taxon>Actinomycetes</taxon>
        <taxon>Micrococcales</taxon>
        <taxon>Microbacteriaceae</taxon>
        <taxon>Klugiella</taxon>
    </lineage>
</organism>
<evidence type="ECO:0000256" key="4">
    <source>
        <dbReference type="ARBA" id="ARBA00023136"/>
    </source>
</evidence>
<sequence>MVDFLVNHGWVAWLALGLLFLIVEMFTLEFTALMLAVASLMGIPLGLTSLPFWVQIVIVALFSLVLILFLRPPLLRWLKRGSDRTKSNVDALEGLRGIVQTGISSDKIGTVKFTNGETWTARLLPSAFAGVLEPGSDVILISIDGATAVVSPV</sequence>
<keyword evidence="7" id="KW-0645">Protease</keyword>
<evidence type="ECO:0000313" key="7">
    <source>
        <dbReference type="EMBL" id="TQM61396.1"/>
    </source>
</evidence>
<dbReference type="InterPro" id="IPR052165">
    <property type="entry name" value="Membrane_assoc_protease"/>
</dbReference>
<feature type="domain" description="NfeD-like C-terminal" evidence="6">
    <location>
        <begin position="89"/>
        <end position="152"/>
    </location>
</feature>
<dbReference type="GO" id="GO:0005886">
    <property type="term" value="C:plasma membrane"/>
    <property type="evidence" value="ECO:0007669"/>
    <property type="project" value="TreeGrafter"/>
</dbReference>
<dbReference type="PANTHER" id="PTHR33507:SF3">
    <property type="entry name" value="INNER MEMBRANE PROTEIN YBBJ"/>
    <property type="match status" value="1"/>
</dbReference>
<keyword evidence="2 5" id="KW-0812">Transmembrane</keyword>
<feature type="transmembrane region" description="Helical" evidence="5">
    <location>
        <begin position="50"/>
        <end position="70"/>
    </location>
</feature>
<dbReference type="RefSeq" id="WP_246054643.1">
    <property type="nucleotide sequence ID" value="NZ_BAAAYS010000006.1"/>
</dbReference>
<evidence type="ECO:0000256" key="3">
    <source>
        <dbReference type="ARBA" id="ARBA00022989"/>
    </source>
</evidence>
<accession>A0A543HST3</accession>
<feature type="transmembrane region" description="Helical" evidence="5">
    <location>
        <begin position="12"/>
        <end position="38"/>
    </location>
</feature>
<dbReference type="EMBL" id="VFPN01000003">
    <property type="protein sequence ID" value="TQM61396.1"/>
    <property type="molecule type" value="Genomic_DNA"/>
</dbReference>
<dbReference type="Pfam" id="PF01957">
    <property type="entry name" value="NfeD"/>
    <property type="match status" value="1"/>
</dbReference>
<keyword evidence="4 5" id="KW-0472">Membrane</keyword>
<keyword evidence="7" id="KW-0378">Hydrolase</keyword>
<evidence type="ECO:0000256" key="5">
    <source>
        <dbReference type="SAM" id="Phobius"/>
    </source>
</evidence>
<evidence type="ECO:0000256" key="1">
    <source>
        <dbReference type="ARBA" id="ARBA00004141"/>
    </source>
</evidence>
<comment type="subcellular location">
    <subcellularLocation>
        <location evidence="1">Membrane</location>
        <topology evidence="1">Multi-pass membrane protein</topology>
    </subcellularLocation>
</comment>
<evidence type="ECO:0000313" key="8">
    <source>
        <dbReference type="Proteomes" id="UP000318331"/>
    </source>
</evidence>
<evidence type="ECO:0000256" key="2">
    <source>
        <dbReference type="ARBA" id="ARBA00022692"/>
    </source>
</evidence>
<gene>
    <name evidence="7" type="ORF">FB466_2349</name>
</gene>
<evidence type="ECO:0000259" key="6">
    <source>
        <dbReference type="Pfam" id="PF01957"/>
    </source>
</evidence>
<comment type="caution">
    <text evidence="7">The sequence shown here is derived from an EMBL/GenBank/DDBJ whole genome shotgun (WGS) entry which is preliminary data.</text>
</comment>
<name>A0A543HST3_9MICO</name>
<reference evidence="7 8" key="1">
    <citation type="submission" date="2019-06" db="EMBL/GenBank/DDBJ databases">
        <title>Sequencing the genomes of 1000 actinobacteria strains.</title>
        <authorList>
            <person name="Klenk H.-P."/>
        </authorList>
    </citation>
    <scope>NUCLEOTIDE SEQUENCE [LARGE SCALE GENOMIC DNA]</scope>
    <source>
        <strain evidence="7 8">DSM 18031</strain>
    </source>
</reference>
<protein>
    <submittedName>
        <fullName evidence="7">Membrane protein implicated in regulation of membrane protease activity</fullName>
    </submittedName>
</protein>
<proteinExistence type="predicted"/>
<keyword evidence="3 5" id="KW-1133">Transmembrane helix</keyword>
<dbReference type="InterPro" id="IPR002810">
    <property type="entry name" value="NfeD-like_C"/>
</dbReference>
<dbReference type="Proteomes" id="UP000318331">
    <property type="component" value="Unassembled WGS sequence"/>
</dbReference>
<dbReference type="AlphaFoldDB" id="A0A543HST3"/>
<dbReference type="Gene3D" id="2.40.50.140">
    <property type="entry name" value="Nucleic acid-binding proteins"/>
    <property type="match status" value="1"/>
</dbReference>
<keyword evidence="8" id="KW-1185">Reference proteome</keyword>
<dbReference type="PANTHER" id="PTHR33507">
    <property type="entry name" value="INNER MEMBRANE PROTEIN YBBJ"/>
    <property type="match status" value="1"/>
</dbReference>
<dbReference type="GO" id="GO:0008233">
    <property type="term" value="F:peptidase activity"/>
    <property type="evidence" value="ECO:0007669"/>
    <property type="project" value="UniProtKB-KW"/>
</dbReference>